<feature type="compositionally biased region" description="Polar residues" evidence="1">
    <location>
        <begin position="24"/>
        <end position="35"/>
    </location>
</feature>
<dbReference type="Pfam" id="PF18142">
    <property type="entry name" value="SLATT_fungal"/>
    <property type="match status" value="1"/>
</dbReference>
<protein>
    <recommendedName>
        <fullName evidence="3">SMODS and SLOG-associating 2TM effector domain-containing protein</fullName>
    </recommendedName>
</protein>
<dbReference type="PANTHER" id="PTHR38793">
    <property type="entry name" value="SLATT_FUNGAL DOMAIN-CONTAINING PROTEIN-RELATED"/>
    <property type="match status" value="1"/>
</dbReference>
<evidence type="ECO:0000313" key="5">
    <source>
        <dbReference type="Proteomes" id="UP000664132"/>
    </source>
</evidence>
<keyword evidence="2" id="KW-1133">Transmembrane helix</keyword>
<keyword evidence="5" id="KW-1185">Reference proteome</keyword>
<sequence>MFSSPQFEDKTMDSHASEDDRATSAKTPTPQTSKLTPGVTLLSDEAHKAVCRAIGAPPFRYEEPRIDSTLRIDKRIPEGLYKATIKRRRKAQFSYYFTSTLYNTCLVLQILLGAALTALGSASNKNGTVITILAAANTVNAGLVALLHNSGLPGRIRNDWNEYDKVEMYLVEMMDSRIAEDGMSTADVIQTCFNKYSNARATVERNKPNYYSGAAPTGSGAAAGTIPLPGPR</sequence>
<proteinExistence type="predicted"/>
<dbReference type="NCBIfam" id="NF033635">
    <property type="entry name" value="SLATT_fungal"/>
    <property type="match status" value="1"/>
</dbReference>
<reference evidence="4" key="1">
    <citation type="submission" date="2021-02" db="EMBL/GenBank/DDBJ databases">
        <title>Genome sequence Cadophora malorum strain M34.</title>
        <authorList>
            <person name="Stefanovic E."/>
            <person name="Vu D."/>
            <person name="Scully C."/>
            <person name="Dijksterhuis J."/>
            <person name="Roader J."/>
            <person name="Houbraken J."/>
        </authorList>
    </citation>
    <scope>NUCLEOTIDE SEQUENCE</scope>
    <source>
        <strain evidence="4">M34</strain>
    </source>
</reference>
<dbReference type="Proteomes" id="UP000664132">
    <property type="component" value="Unassembled WGS sequence"/>
</dbReference>
<feature type="compositionally biased region" description="Basic and acidic residues" evidence="1">
    <location>
        <begin position="7"/>
        <end position="23"/>
    </location>
</feature>
<evidence type="ECO:0000259" key="3">
    <source>
        <dbReference type="Pfam" id="PF18142"/>
    </source>
</evidence>
<feature type="region of interest" description="Disordered" evidence="1">
    <location>
        <begin position="1"/>
        <end position="37"/>
    </location>
</feature>
<feature type="transmembrane region" description="Helical" evidence="2">
    <location>
        <begin position="95"/>
        <end position="116"/>
    </location>
</feature>
<dbReference type="PANTHER" id="PTHR38793:SF1">
    <property type="entry name" value="SMODS AND SLOG-ASSOCIATING 2TM EFFECTOR DOMAIN-CONTAINING PROTEIN"/>
    <property type="match status" value="1"/>
</dbReference>
<evidence type="ECO:0000313" key="4">
    <source>
        <dbReference type="EMBL" id="KAG4425927.1"/>
    </source>
</evidence>
<evidence type="ECO:0000256" key="1">
    <source>
        <dbReference type="SAM" id="MobiDB-lite"/>
    </source>
</evidence>
<dbReference type="EMBL" id="JAFJYH010000006">
    <property type="protein sequence ID" value="KAG4425927.1"/>
    <property type="molecule type" value="Genomic_DNA"/>
</dbReference>
<name>A0A8H7WJL3_9HELO</name>
<feature type="transmembrane region" description="Helical" evidence="2">
    <location>
        <begin position="128"/>
        <end position="147"/>
    </location>
</feature>
<dbReference type="AlphaFoldDB" id="A0A8H7WJL3"/>
<feature type="domain" description="SMODS and SLOG-associating 2TM effector" evidence="3">
    <location>
        <begin position="85"/>
        <end position="201"/>
    </location>
</feature>
<keyword evidence="2" id="KW-0812">Transmembrane</keyword>
<evidence type="ECO:0000256" key="2">
    <source>
        <dbReference type="SAM" id="Phobius"/>
    </source>
</evidence>
<organism evidence="4 5">
    <name type="scientific">Cadophora malorum</name>
    <dbReference type="NCBI Taxonomy" id="108018"/>
    <lineage>
        <taxon>Eukaryota</taxon>
        <taxon>Fungi</taxon>
        <taxon>Dikarya</taxon>
        <taxon>Ascomycota</taxon>
        <taxon>Pezizomycotina</taxon>
        <taxon>Leotiomycetes</taxon>
        <taxon>Helotiales</taxon>
        <taxon>Ploettnerulaceae</taxon>
        <taxon>Cadophora</taxon>
    </lineage>
</organism>
<dbReference type="OrthoDB" id="5398270at2759"/>
<keyword evidence="2" id="KW-0472">Membrane</keyword>
<accession>A0A8H7WJL3</accession>
<dbReference type="InterPro" id="IPR041622">
    <property type="entry name" value="SLATT_fungi"/>
</dbReference>
<gene>
    <name evidence="4" type="ORF">IFR04_000871</name>
</gene>
<comment type="caution">
    <text evidence="4">The sequence shown here is derived from an EMBL/GenBank/DDBJ whole genome shotgun (WGS) entry which is preliminary data.</text>
</comment>